<protein>
    <submittedName>
        <fullName evidence="1">Uncharacterized protein</fullName>
    </submittedName>
</protein>
<sequence length="139" mass="15693">MFSLVKNVDAIVMHYAYRYKPELTSSLPRKIIPVQGYTPEQVFVALSQLANRIDQLADDYGIDLVERVTREKAQAIPAEVFLLAGSCLDTIAATLSVMEPENSFGDFYSNRTYQRPKTPSDVYAMVDLIDRKLIVLLSE</sequence>
<name>R1GPM9_9GAMM</name>
<dbReference type="AlphaFoldDB" id="R1GPM9"/>
<organism evidence="1 2">
    <name type="scientific">Grimontia indica</name>
    <dbReference type="NCBI Taxonomy" id="1056512"/>
    <lineage>
        <taxon>Bacteria</taxon>
        <taxon>Pseudomonadati</taxon>
        <taxon>Pseudomonadota</taxon>
        <taxon>Gammaproteobacteria</taxon>
        <taxon>Vibrionales</taxon>
        <taxon>Vibrionaceae</taxon>
        <taxon>Grimontia</taxon>
    </lineage>
</organism>
<accession>R1GPM9</accession>
<dbReference type="eggNOG" id="ENOG5031PFG">
    <property type="taxonomic scope" value="Bacteria"/>
</dbReference>
<evidence type="ECO:0000313" key="1">
    <source>
        <dbReference type="EMBL" id="EOD78183.1"/>
    </source>
</evidence>
<evidence type="ECO:0000313" key="2">
    <source>
        <dbReference type="Proteomes" id="UP000011223"/>
    </source>
</evidence>
<comment type="caution">
    <text evidence="1">The sequence shown here is derived from an EMBL/GenBank/DDBJ whole genome shotgun (WGS) entry which is preliminary data.</text>
</comment>
<reference evidence="1 2" key="1">
    <citation type="journal article" date="2014" name="PLoS ONE">
        <title>Grimontia indica AK16(T), sp. nov., Isolated from a Seawater Sample Reports the Presence of Pathogenic Genes Similar to Vibrio Genus.</title>
        <authorList>
            <person name="Singh A."/>
            <person name="Vaidya B."/>
            <person name="Khatri I."/>
            <person name="Srinivas T.N."/>
            <person name="Subramanian S."/>
            <person name="Korpole S."/>
            <person name="Pinnaka A.K."/>
        </authorList>
    </citation>
    <scope>NUCLEOTIDE SEQUENCE [LARGE SCALE GENOMIC DNA]</scope>
    <source>
        <strain evidence="1 2">AK16</strain>
    </source>
</reference>
<dbReference type="Proteomes" id="UP000011223">
    <property type="component" value="Unassembled WGS sequence"/>
</dbReference>
<dbReference type="EMBL" id="ANFM02000034">
    <property type="protein sequence ID" value="EOD78183.1"/>
    <property type="molecule type" value="Genomic_DNA"/>
</dbReference>
<gene>
    <name evidence="1" type="ORF">D515_02965</name>
</gene>
<keyword evidence="2" id="KW-1185">Reference proteome</keyword>
<proteinExistence type="predicted"/>